<evidence type="ECO:0000259" key="7">
    <source>
        <dbReference type="PROSITE" id="PS50305"/>
    </source>
</evidence>
<comment type="catalytic activity">
    <reaction evidence="5">
        <text>N(6)-acetyl-L-lysyl-[protein] + NAD(+) + H2O = 2''-O-acetyl-ADP-D-ribose + nicotinamide + L-lysyl-[protein]</text>
        <dbReference type="Rhea" id="RHEA:43636"/>
        <dbReference type="Rhea" id="RHEA-COMP:9752"/>
        <dbReference type="Rhea" id="RHEA-COMP:10731"/>
        <dbReference type="ChEBI" id="CHEBI:15377"/>
        <dbReference type="ChEBI" id="CHEBI:17154"/>
        <dbReference type="ChEBI" id="CHEBI:29969"/>
        <dbReference type="ChEBI" id="CHEBI:57540"/>
        <dbReference type="ChEBI" id="CHEBI:61930"/>
        <dbReference type="ChEBI" id="CHEBI:83767"/>
        <dbReference type="EC" id="2.3.1.286"/>
    </reaction>
</comment>
<dbReference type="InterPro" id="IPR026587">
    <property type="entry name" value="Sirtuin_class_II"/>
</dbReference>
<feature type="binding site" evidence="5">
    <location>
        <position position="266"/>
    </location>
    <ligand>
        <name>NAD(+)</name>
        <dbReference type="ChEBI" id="CHEBI:57540"/>
    </ligand>
</feature>
<keyword evidence="1 5" id="KW-0808">Transferase</keyword>
<dbReference type="PANTHER" id="PTHR11085">
    <property type="entry name" value="NAD-DEPENDENT PROTEIN DEACYLASE SIRTUIN-5, MITOCHONDRIAL-RELATED"/>
    <property type="match status" value="1"/>
</dbReference>
<proteinExistence type="inferred from homology"/>
<dbReference type="Gene3D" id="3.30.1600.10">
    <property type="entry name" value="SIR2/SIRT2 'Small Domain"/>
    <property type="match status" value="1"/>
</dbReference>
<evidence type="ECO:0000256" key="6">
    <source>
        <dbReference type="PROSITE-ProRule" id="PRU00236"/>
    </source>
</evidence>
<dbReference type="GO" id="GO:0017136">
    <property type="term" value="F:histone deacetylase activity, NAD-dependent"/>
    <property type="evidence" value="ECO:0007669"/>
    <property type="project" value="TreeGrafter"/>
</dbReference>
<evidence type="ECO:0000256" key="2">
    <source>
        <dbReference type="ARBA" id="ARBA00022723"/>
    </source>
</evidence>
<dbReference type="InterPro" id="IPR026590">
    <property type="entry name" value="Ssirtuin_cat_dom"/>
</dbReference>
<feature type="binding site" evidence="5 6">
    <location>
        <position position="182"/>
    </location>
    <ligand>
        <name>Zn(2+)</name>
        <dbReference type="ChEBI" id="CHEBI:29105"/>
    </ligand>
</feature>
<reference evidence="8 9" key="1">
    <citation type="submission" date="2018-12" db="EMBL/GenBank/DDBJ databases">
        <title>The genome sequences of Variovorax guangxiensis DSM 27352.</title>
        <authorList>
            <person name="Gao J."/>
            <person name="Sun J."/>
        </authorList>
    </citation>
    <scope>NUCLEOTIDE SEQUENCE [LARGE SCALE GENOMIC DNA]</scope>
    <source>
        <strain evidence="8 9">DSM 27352</strain>
    </source>
</reference>
<dbReference type="InterPro" id="IPR003000">
    <property type="entry name" value="Sirtuin"/>
</dbReference>
<sequence>MLARMDANSAALADFATRHRKLFVLTGAGCSTESGIPDYRDLDGEWKRPSPVTYQAFMGEQSTRKRYWARSLIGWPTMAGARPGAAHRALAKLGDAGRVGLLLTQNVDGLHDAAGSRGTVDLHGRIDTVRCMGCERRTPRSELQLELRRRNPRWAELEARAAPDGDADLEGRDFSTFDVPACPHCGGLLKPDVVFFGESVPKERVAAAFAALEEADAVLVAGSSLMVYSGFRFVQAAAAAGKPVAAVNLGRTRADALLSLKVEQPVGEALTTLARQLA</sequence>
<dbReference type="HAMAP" id="MF_01967">
    <property type="entry name" value="Sirtuin_ClassII"/>
    <property type="match status" value="1"/>
</dbReference>
<accession>A0A433MF18</accession>
<keyword evidence="5" id="KW-0963">Cytoplasm</keyword>
<keyword evidence="2 5" id="KW-0479">Metal-binding</keyword>
<name>A0A433MF18_9BURK</name>
<dbReference type="OrthoDB" id="9800582at2"/>
<organism evidence="8 9">
    <name type="scientific">Variovorax guangxiensis</name>
    <dbReference type="NCBI Taxonomy" id="1775474"/>
    <lineage>
        <taxon>Bacteria</taxon>
        <taxon>Pseudomonadati</taxon>
        <taxon>Pseudomonadota</taxon>
        <taxon>Betaproteobacteria</taxon>
        <taxon>Burkholderiales</taxon>
        <taxon>Comamonadaceae</taxon>
        <taxon>Variovorax</taxon>
    </lineage>
</organism>
<feature type="binding site" evidence="5 6">
    <location>
        <position position="131"/>
    </location>
    <ligand>
        <name>Zn(2+)</name>
        <dbReference type="ChEBI" id="CHEBI:29105"/>
    </ligand>
</feature>
<evidence type="ECO:0000256" key="4">
    <source>
        <dbReference type="ARBA" id="ARBA00023027"/>
    </source>
</evidence>
<dbReference type="Pfam" id="PF02146">
    <property type="entry name" value="SIR2"/>
    <property type="match status" value="1"/>
</dbReference>
<feature type="binding site" evidence="5 6">
    <location>
        <position position="134"/>
    </location>
    <ligand>
        <name>Zn(2+)</name>
        <dbReference type="ChEBI" id="CHEBI:29105"/>
    </ligand>
</feature>
<dbReference type="EC" id="2.3.1.286" evidence="5"/>
<evidence type="ECO:0000313" key="8">
    <source>
        <dbReference type="EMBL" id="RUR66531.1"/>
    </source>
</evidence>
<feature type="domain" description="Deacetylase sirtuin-type" evidence="7">
    <location>
        <begin position="2"/>
        <end position="278"/>
    </location>
</feature>
<dbReference type="SUPFAM" id="SSF52467">
    <property type="entry name" value="DHS-like NAD/FAD-binding domain"/>
    <property type="match status" value="1"/>
</dbReference>
<dbReference type="Proteomes" id="UP000281118">
    <property type="component" value="Unassembled WGS sequence"/>
</dbReference>
<evidence type="ECO:0000256" key="3">
    <source>
        <dbReference type="ARBA" id="ARBA00022833"/>
    </source>
</evidence>
<dbReference type="NCBIfam" id="NF003738">
    <property type="entry name" value="PRK05333.1"/>
    <property type="match status" value="1"/>
</dbReference>
<evidence type="ECO:0000313" key="9">
    <source>
        <dbReference type="Proteomes" id="UP000281118"/>
    </source>
</evidence>
<dbReference type="InterPro" id="IPR050134">
    <property type="entry name" value="NAD-dep_sirtuin_deacylases"/>
</dbReference>
<dbReference type="GO" id="GO:0070403">
    <property type="term" value="F:NAD+ binding"/>
    <property type="evidence" value="ECO:0007669"/>
    <property type="project" value="UniProtKB-UniRule"/>
</dbReference>
<evidence type="ECO:0000256" key="1">
    <source>
        <dbReference type="ARBA" id="ARBA00022679"/>
    </source>
</evidence>
<dbReference type="InterPro" id="IPR026591">
    <property type="entry name" value="Sirtuin_cat_small_dom_sf"/>
</dbReference>
<dbReference type="GO" id="GO:0005737">
    <property type="term" value="C:cytoplasm"/>
    <property type="evidence" value="ECO:0007669"/>
    <property type="project" value="UniProtKB-SubCell"/>
</dbReference>
<keyword evidence="3 5" id="KW-0862">Zinc</keyword>
<dbReference type="GO" id="GO:0008270">
    <property type="term" value="F:zinc ion binding"/>
    <property type="evidence" value="ECO:0007669"/>
    <property type="project" value="UniProtKB-UniRule"/>
</dbReference>
<dbReference type="AlphaFoldDB" id="A0A433MF18"/>
<feature type="binding site" evidence="5">
    <location>
        <begin position="222"/>
        <end position="224"/>
    </location>
    <ligand>
        <name>NAD(+)</name>
        <dbReference type="ChEBI" id="CHEBI:57540"/>
    </ligand>
</feature>
<comment type="function">
    <text evidence="5">NAD-dependent protein deacetylase which modulates the activities of several enzymes which are inactive in their acetylated form.</text>
</comment>
<protein>
    <recommendedName>
        <fullName evidence="5">NAD-dependent protein deacetylase</fullName>
        <ecNumber evidence="5">2.3.1.286</ecNumber>
    </recommendedName>
    <alternativeName>
        <fullName evidence="5">Regulatory protein SIR2 homolog</fullName>
    </alternativeName>
</protein>
<comment type="similarity">
    <text evidence="5">Belongs to the sirtuin family. Class II subfamily.</text>
</comment>
<feature type="binding site" evidence="5">
    <location>
        <begin position="248"/>
        <end position="250"/>
    </location>
    <ligand>
        <name>NAD(+)</name>
        <dbReference type="ChEBI" id="CHEBI:57540"/>
    </ligand>
</feature>
<dbReference type="InterPro" id="IPR029035">
    <property type="entry name" value="DHS-like_NAD/FAD-binding_dom"/>
</dbReference>
<dbReference type="EMBL" id="RXFT01000001">
    <property type="protein sequence ID" value="RUR66531.1"/>
    <property type="molecule type" value="Genomic_DNA"/>
</dbReference>
<feature type="active site" description="Proton acceptor" evidence="5 6">
    <location>
        <position position="123"/>
    </location>
</feature>
<dbReference type="Gene3D" id="3.40.50.1220">
    <property type="entry name" value="TPP-binding domain"/>
    <property type="match status" value="1"/>
</dbReference>
<evidence type="ECO:0000256" key="5">
    <source>
        <dbReference type="HAMAP-Rule" id="MF_01967"/>
    </source>
</evidence>
<comment type="cofactor">
    <cofactor evidence="5">
        <name>Zn(2+)</name>
        <dbReference type="ChEBI" id="CHEBI:29105"/>
    </cofactor>
    <text evidence="5">Binds 1 zinc ion per subunit.</text>
</comment>
<comment type="caution">
    <text evidence="5">Lacks conserved residue(s) required for the propagation of feature annotation.</text>
</comment>
<comment type="subcellular location">
    <subcellularLocation>
        <location evidence="5">Cytoplasm</location>
    </subcellularLocation>
</comment>
<dbReference type="PANTHER" id="PTHR11085:SF10">
    <property type="entry name" value="NAD-DEPENDENT PROTEIN DEACYLASE SIRTUIN-5, MITOCHONDRIAL-RELATED"/>
    <property type="match status" value="1"/>
</dbReference>
<dbReference type="PROSITE" id="PS50305">
    <property type="entry name" value="SIRTUIN"/>
    <property type="match status" value="1"/>
</dbReference>
<feature type="binding site" evidence="5 6">
    <location>
        <position position="185"/>
    </location>
    <ligand>
        <name>Zn(2+)</name>
        <dbReference type="ChEBI" id="CHEBI:29105"/>
    </ligand>
</feature>
<comment type="caution">
    <text evidence="8">The sequence shown here is derived from an EMBL/GenBank/DDBJ whole genome shotgun (WGS) entry which is preliminary data.</text>
</comment>
<gene>
    <name evidence="5" type="primary">cobB</name>
    <name evidence="8" type="ORF">EJP67_05580</name>
</gene>
<feature type="binding site" evidence="5">
    <location>
        <begin position="105"/>
        <end position="108"/>
    </location>
    <ligand>
        <name>NAD(+)</name>
        <dbReference type="ChEBI" id="CHEBI:57540"/>
    </ligand>
</feature>
<keyword evidence="4 5" id="KW-0520">NAD</keyword>